<evidence type="ECO:0000313" key="2">
    <source>
        <dbReference type="EMBL" id="OGY30843.1"/>
    </source>
</evidence>
<sequence length="164" mass="18949">MKKMDKYQDKKCFIYARKATKEQTQTDEEAVADQMQQLQKLAKEKGISVTHTFIEVDSGCDKNRKQLQKMLELLKTSDTKIVLCTSIDRLSRDFSFIAKIDQLLKTNQVTLMTPDYTYGESAVSDFKWDVSAYFAKAFSNQLSERIKAGIRRKREREAVAKVTI</sequence>
<reference evidence="2 3" key="1">
    <citation type="journal article" date="2016" name="Nat. Commun.">
        <title>Thousands of microbial genomes shed light on interconnected biogeochemical processes in an aquifer system.</title>
        <authorList>
            <person name="Anantharaman K."/>
            <person name="Brown C.T."/>
            <person name="Hug L.A."/>
            <person name="Sharon I."/>
            <person name="Castelle C.J."/>
            <person name="Probst A.J."/>
            <person name="Thomas B.C."/>
            <person name="Singh A."/>
            <person name="Wilkins M.J."/>
            <person name="Karaoz U."/>
            <person name="Brodie E.L."/>
            <person name="Williams K.H."/>
            <person name="Hubbard S.S."/>
            <person name="Banfield J.F."/>
        </authorList>
    </citation>
    <scope>NUCLEOTIDE SEQUENCE [LARGE SCALE GENOMIC DNA]</scope>
</reference>
<dbReference type="Proteomes" id="UP000179279">
    <property type="component" value="Unassembled WGS sequence"/>
</dbReference>
<dbReference type="CDD" id="cd00338">
    <property type="entry name" value="Ser_Recombinase"/>
    <property type="match status" value="1"/>
</dbReference>
<evidence type="ECO:0000259" key="1">
    <source>
        <dbReference type="PROSITE" id="PS51736"/>
    </source>
</evidence>
<accession>A0A1G1WT06</accession>
<proteinExistence type="predicted"/>
<evidence type="ECO:0000313" key="3">
    <source>
        <dbReference type="Proteomes" id="UP000179279"/>
    </source>
</evidence>
<dbReference type="SMART" id="SM00857">
    <property type="entry name" value="Resolvase"/>
    <property type="match status" value="1"/>
</dbReference>
<dbReference type="Pfam" id="PF00239">
    <property type="entry name" value="Resolvase"/>
    <property type="match status" value="1"/>
</dbReference>
<dbReference type="Gene3D" id="3.40.50.1390">
    <property type="entry name" value="Resolvase, N-terminal catalytic domain"/>
    <property type="match status" value="1"/>
</dbReference>
<comment type="caution">
    <text evidence="2">The sequence shown here is derived from an EMBL/GenBank/DDBJ whole genome shotgun (WGS) entry which is preliminary data.</text>
</comment>
<dbReference type="PANTHER" id="PTHR30461:SF23">
    <property type="entry name" value="DNA RECOMBINASE-RELATED"/>
    <property type="match status" value="1"/>
</dbReference>
<dbReference type="GO" id="GO:0003677">
    <property type="term" value="F:DNA binding"/>
    <property type="evidence" value="ECO:0007669"/>
    <property type="project" value="InterPro"/>
</dbReference>
<dbReference type="EMBL" id="MHDA01000042">
    <property type="protein sequence ID" value="OGY30843.1"/>
    <property type="molecule type" value="Genomic_DNA"/>
</dbReference>
<dbReference type="InterPro" id="IPR050639">
    <property type="entry name" value="SSR_resolvase"/>
</dbReference>
<dbReference type="SUPFAM" id="SSF53041">
    <property type="entry name" value="Resolvase-like"/>
    <property type="match status" value="1"/>
</dbReference>
<dbReference type="PANTHER" id="PTHR30461">
    <property type="entry name" value="DNA-INVERTASE FROM LAMBDOID PROPHAGE"/>
    <property type="match status" value="1"/>
</dbReference>
<organism evidence="2 3">
    <name type="scientific">Candidatus Woykebacteria bacterium RIFCSPLOWO2_01_FULL_41_12</name>
    <dbReference type="NCBI Taxonomy" id="1802604"/>
    <lineage>
        <taxon>Bacteria</taxon>
        <taxon>Candidatus Woykeibacteriota</taxon>
    </lineage>
</organism>
<dbReference type="AlphaFoldDB" id="A0A1G1WT06"/>
<gene>
    <name evidence="2" type="ORF">A3A57_01130</name>
</gene>
<dbReference type="GO" id="GO:0000150">
    <property type="term" value="F:DNA strand exchange activity"/>
    <property type="evidence" value="ECO:0007669"/>
    <property type="project" value="InterPro"/>
</dbReference>
<dbReference type="InterPro" id="IPR006119">
    <property type="entry name" value="Resolv_N"/>
</dbReference>
<dbReference type="PROSITE" id="PS51736">
    <property type="entry name" value="RECOMBINASES_3"/>
    <property type="match status" value="1"/>
</dbReference>
<feature type="domain" description="Resolvase/invertase-type recombinase catalytic" evidence="1">
    <location>
        <begin position="11"/>
        <end position="157"/>
    </location>
</feature>
<name>A0A1G1WT06_9BACT</name>
<protein>
    <recommendedName>
        <fullName evidence="1">Resolvase/invertase-type recombinase catalytic domain-containing protein</fullName>
    </recommendedName>
</protein>
<dbReference type="InterPro" id="IPR036162">
    <property type="entry name" value="Resolvase-like_N_sf"/>
</dbReference>